<dbReference type="Pfam" id="PF05065">
    <property type="entry name" value="Phage_capsid"/>
    <property type="match status" value="1"/>
</dbReference>
<feature type="domain" description="Phage capsid-like C-terminal" evidence="2">
    <location>
        <begin position="122"/>
        <end position="374"/>
    </location>
</feature>
<reference evidence="3 4" key="1">
    <citation type="journal article" date="2018" name="BMC Genomics">
        <title>Whole genome analysis reveals the diversity and evolutionary relationships between necrotic enteritis-causing strains of Clostridium perfringens.</title>
        <authorList>
            <person name="Lacey J.A."/>
            <person name="Allnutt T.R."/>
            <person name="Vezina B."/>
            <person name="Van T.T.H."/>
            <person name="Stent T."/>
            <person name="Han X."/>
            <person name="Rood J.I."/>
            <person name="Wade B."/>
            <person name="Keyburn A.L."/>
            <person name="Seeman T."/>
            <person name="Chen H."/>
            <person name="Haring V."/>
            <person name="Johanesen P.A."/>
            <person name="Lyras D."/>
            <person name="Moore R.J."/>
        </authorList>
    </citation>
    <scope>NUCLEOTIDE SEQUENCE [LARGE SCALE GENOMIC DNA]</scope>
    <source>
        <strain evidence="3 4">EUR-NE15</strain>
    </source>
</reference>
<gene>
    <name evidence="3" type="ORF">CYK91_03050</name>
</gene>
<comment type="caution">
    <text evidence="3">The sequence shown here is derived from an EMBL/GenBank/DDBJ whole genome shotgun (WGS) entry which is preliminary data.</text>
</comment>
<dbReference type="InterPro" id="IPR054612">
    <property type="entry name" value="Phage_capsid-like_C"/>
</dbReference>
<evidence type="ECO:0000259" key="2">
    <source>
        <dbReference type="Pfam" id="PF05065"/>
    </source>
</evidence>
<sequence>MNRFEIQQMLDGVRASLKKENEKLNAMYMDGKTTIEARNEQVNVVRDLEEREKGIAARLKKFDDEAAAKLEEQNKGLGNTQEDKVLNAKAELIRSVMADQKPTQKVLAALGVGSTLGNGDKFLPSTMVNDLLYEPMAKNPLRKLSVFTNITNLEIPKITFSLSDDNFLEDDTATAKELKADGDTVVFGRNKFKVFCDITETVLNGTNTNLVQVVEAGLQSGLAKKEKKVAYAKTETTTMSFYHKTDSSNYDIKSIKGKTLYEAIIEAIADLEEDYSENASVTMRKVDYYKMIKDLANGNATLYMAPPEQILGVPVEFCDLAEIPVVGDYKYSHFNYDLKMLFDRDKNVKTGLESFVLTAWIDHKIKMKSAFRLAEVTPS</sequence>
<dbReference type="RefSeq" id="WP_110083194.1">
    <property type="nucleotide sequence ID" value="NZ_PJTB01000001.1"/>
</dbReference>
<accession>A0AB37CBF4</accession>
<name>A0AB37CBF4_CLOPF</name>
<evidence type="ECO:0000256" key="1">
    <source>
        <dbReference type="ARBA" id="ARBA00004328"/>
    </source>
</evidence>
<organism evidence="3 4">
    <name type="scientific">Clostridium perfringens</name>
    <dbReference type="NCBI Taxonomy" id="1502"/>
    <lineage>
        <taxon>Bacteria</taxon>
        <taxon>Bacillati</taxon>
        <taxon>Bacillota</taxon>
        <taxon>Clostridia</taxon>
        <taxon>Eubacteriales</taxon>
        <taxon>Clostridiaceae</taxon>
        <taxon>Clostridium</taxon>
    </lineage>
</organism>
<dbReference type="EMBL" id="PJTB01000001">
    <property type="protein sequence ID" value="PWX42122.1"/>
    <property type="molecule type" value="Genomic_DNA"/>
</dbReference>
<dbReference type="Proteomes" id="UP000247117">
    <property type="component" value="Unassembled WGS sequence"/>
</dbReference>
<evidence type="ECO:0000313" key="3">
    <source>
        <dbReference type="EMBL" id="PWX42122.1"/>
    </source>
</evidence>
<comment type="subcellular location">
    <subcellularLocation>
        <location evidence="1">Virion</location>
    </subcellularLocation>
</comment>
<dbReference type="SUPFAM" id="SSF56563">
    <property type="entry name" value="Major capsid protein gp5"/>
    <property type="match status" value="1"/>
</dbReference>
<protein>
    <submittedName>
        <fullName evidence="3">Phage major capsid protein</fullName>
    </submittedName>
</protein>
<dbReference type="InterPro" id="IPR024455">
    <property type="entry name" value="Phage_capsid"/>
</dbReference>
<dbReference type="NCBIfam" id="TIGR01554">
    <property type="entry name" value="major_cap_HK97"/>
    <property type="match status" value="1"/>
</dbReference>
<proteinExistence type="predicted"/>
<dbReference type="AlphaFoldDB" id="A0AB37CBF4"/>
<evidence type="ECO:0000313" key="4">
    <source>
        <dbReference type="Proteomes" id="UP000247117"/>
    </source>
</evidence>